<sequence length="368" mass="41867">MLECRTSKFYLDTCLASNSSPDDDLDRMAHSSGRFIFDTIMTMLTNKDMLWEWVQKTSTTPSSYSEVLLRLVVTLYTLILTQGLVFKRITNDLRNCYELTNTLQRCGIFEHLPLEFSEKMVHVLQIRPRTPSNFTRVLADALDAVGDPMVVMIMALLRPGEPSCVKQEAALPEKFDVNKNVPKAVQDNKAESRGEIDLSDENTPFWDKFETFQVNKQGQKDARFIVQFLRSALSRLEQTGFQEKIDAQLLEEFRHICSEFEERSASPDRPGWSPNIHHLRRTAKTACLTLEDLYSMWQDGEKKLRTIVSLLCSERASMKDDGRSSDADAHVCSDDEPGAGEPASASAKVAQKQRRKKKSKKTKGRGKK</sequence>
<dbReference type="Gramene" id="TraesCS2D02G441000.2">
    <property type="protein sequence ID" value="TraesCS2D02G441000.2"/>
    <property type="gene ID" value="TraesCS2D02G441000"/>
</dbReference>
<dbReference type="GeneID" id="123054452"/>
<proteinExistence type="predicted"/>
<evidence type="ECO:0000313" key="3">
    <source>
        <dbReference type="Proteomes" id="UP000019116"/>
    </source>
</evidence>
<dbReference type="Proteomes" id="UP000019116">
    <property type="component" value="Chromosome 2D"/>
</dbReference>
<feature type="region of interest" description="Disordered" evidence="1">
    <location>
        <begin position="318"/>
        <end position="368"/>
    </location>
</feature>
<reference evidence="2" key="2">
    <citation type="submission" date="2018-10" db="UniProtKB">
        <authorList>
            <consortium name="EnsemblPlants"/>
        </authorList>
    </citation>
    <scope>IDENTIFICATION</scope>
</reference>
<dbReference type="Gramene" id="TraesCS2D03G0989300.1">
    <property type="protein sequence ID" value="TraesCS2D03G0989300.1.CDS"/>
    <property type="gene ID" value="TraesCS2D03G0989300"/>
</dbReference>
<accession>A0A3B6DME5</accession>
<name>A0A3B6DME5_WHEAT</name>
<evidence type="ECO:0000313" key="2">
    <source>
        <dbReference type="EnsemblPlants" id="TraesCS2D02G441000.2"/>
    </source>
</evidence>
<dbReference type="STRING" id="4565.A0A3B6DME5"/>
<gene>
    <name evidence="2" type="primary">LOC123054452</name>
</gene>
<feature type="compositionally biased region" description="Basic residues" evidence="1">
    <location>
        <begin position="351"/>
        <end position="368"/>
    </location>
</feature>
<evidence type="ECO:0000256" key="1">
    <source>
        <dbReference type="SAM" id="MobiDB-lite"/>
    </source>
</evidence>
<dbReference type="AlphaFoldDB" id="A0A3B6DME5"/>
<reference evidence="2" key="1">
    <citation type="submission" date="2018-08" db="EMBL/GenBank/DDBJ databases">
        <authorList>
            <person name="Rossello M."/>
        </authorList>
    </citation>
    <scope>NUCLEOTIDE SEQUENCE [LARGE SCALE GENOMIC DNA]</scope>
    <source>
        <strain evidence="2">cv. Chinese Spring</strain>
    </source>
</reference>
<feature type="compositionally biased region" description="Basic and acidic residues" evidence="1">
    <location>
        <begin position="318"/>
        <end position="333"/>
    </location>
</feature>
<dbReference type="RefSeq" id="XP_044334166.1">
    <property type="nucleotide sequence ID" value="XM_044478231.1"/>
</dbReference>
<dbReference type="EnsemblPlants" id="TraesCS2D02G441000.2">
    <property type="protein sequence ID" value="TraesCS2D02G441000.2"/>
    <property type="gene ID" value="TraesCS2D02G441000"/>
</dbReference>
<keyword evidence="3" id="KW-1185">Reference proteome</keyword>
<protein>
    <submittedName>
        <fullName evidence="2">Uncharacterized protein</fullName>
    </submittedName>
</protein>
<organism evidence="2">
    <name type="scientific">Triticum aestivum</name>
    <name type="common">Wheat</name>
    <dbReference type="NCBI Taxonomy" id="4565"/>
    <lineage>
        <taxon>Eukaryota</taxon>
        <taxon>Viridiplantae</taxon>
        <taxon>Streptophyta</taxon>
        <taxon>Embryophyta</taxon>
        <taxon>Tracheophyta</taxon>
        <taxon>Spermatophyta</taxon>
        <taxon>Magnoliopsida</taxon>
        <taxon>Liliopsida</taxon>
        <taxon>Poales</taxon>
        <taxon>Poaceae</taxon>
        <taxon>BOP clade</taxon>
        <taxon>Pooideae</taxon>
        <taxon>Triticodae</taxon>
        <taxon>Triticeae</taxon>
        <taxon>Triticinae</taxon>
        <taxon>Triticum</taxon>
    </lineage>
</organism>
<dbReference type="Gramene" id="TraesRN2D0101045200.1">
    <property type="protein sequence ID" value="TraesRN2D0101045200.1"/>
    <property type="gene ID" value="TraesRN2D0101045200"/>
</dbReference>
<dbReference type="OrthoDB" id="3156807at2759"/>